<dbReference type="PANTHER" id="PTHR46889">
    <property type="entry name" value="TRANSPOSASE INSF FOR INSERTION SEQUENCE IS3B-RELATED"/>
    <property type="match status" value="1"/>
</dbReference>
<evidence type="ECO:0000259" key="1">
    <source>
        <dbReference type="PROSITE" id="PS50994"/>
    </source>
</evidence>
<sequence length="267" mass="31669">MSSNLEREQVINQYSSQKISIMDLCQAVSMERSTYYYPTSRSKRGRRPSSSVLFDGNWVSNESMLPRIRELLAHEFLDYGYIKVTKQLNQEGYVVNKKKIYRLMKSHNLLKQQRIKSVGKRNFIKFRKPQANKPLNYFEMDIKYIYIHQEARNAYLLSVIDVYSRKIVAHLFSRSIRKKHVIDLWQKLKADLPDFKSITVRSDNGSQFIANDVRAFFYYHGVYQEFTQVATPEDDGHIEAFHSILQREFLSRNEYTTFNEMKDAIDI</sequence>
<dbReference type="SUPFAM" id="SSF53098">
    <property type="entry name" value="Ribonuclease H-like"/>
    <property type="match status" value="1"/>
</dbReference>
<dbReference type="PROSITE" id="PS50994">
    <property type="entry name" value="INTEGRASE"/>
    <property type="match status" value="1"/>
</dbReference>
<feature type="domain" description="Integrase catalytic" evidence="1">
    <location>
        <begin position="130"/>
        <end position="267"/>
    </location>
</feature>
<dbReference type="Proteomes" id="UP000323653">
    <property type="component" value="Chromosome"/>
</dbReference>
<dbReference type="InterPro" id="IPR048020">
    <property type="entry name" value="Transpos_IS3"/>
</dbReference>
<name>A0A5C0VGB8_9SPHI</name>
<dbReference type="Pfam" id="PF00665">
    <property type="entry name" value="rve"/>
    <property type="match status" value="1"/>
</dbReference>
<accession>A0A5C0VGB8</accession>
<reference evidence="2 3" key="1">
    <citation type="submission" date="2019-08" db="EMBL/GenBank/DDBJ databases">
        <title>Pedobacter sp. nov., isolated from Han river, South Korea.</title>
        <authorList>
            <person name="Lee D.-H."/>
            <person name="Kim Y.-S."/>
            <person name="Hwang E.-M."/>
            <person name="Le Tran T.C."/>
            <person name="Cha C.-J."/>
        </authorList>
    </citation>
    <scope>NUCLEOTIDE SEQUENCE [LARGE SCALE GENOMIC DNA]</scope>
    <source>
        <strain evidence="2 3">CJ43</strain>
    </source>
</reference>
<dbReference type="PANTHER" id="PTHR46889:SF4">
    <property type="entry name" value="TRANSPOSASE INSO FOR INSERTION SEQUENCE ELEMENT IS911B-RELATED"/>
    <property type="match status" value="1"/>
</dbReference>
<dbReference type="InterPro" id="IPR050900">
    <property type="entry name" value="Transposase_IS3/IS150/IS904"/>
</dbReference>
<dbReference type="Gene3D" id="3.30.420.10">
    <property type="entry name" value="Ribonuclease H-like superfamily/Ribonuclease H"/>
    <property type="match status" value="1"/>
</dbReference>
<dbReference type="EMBL" id="CP043329">
    <property type="protein sequence ID" value="QEK50913.1"/>
    <property type="molecule type" value="Genomic_DNA"/>
</dbReference>
<protein>
    <submittedName>
        <fullName evidence="2">IS3 family transposase</fullName>
    </submittedName>
</protein>
<dbReference type="InterPro" id="IPR036397">
    <property type="entry name" value="RNaseH_sf"/>
</dbReference>
<dbReference type="InterPro" id="IPR001584">
    <property type="entry name" value="Integrase_cat-core"/>
</dbReference>
<dbReference type="GO" id="GO:0015074">
    <property type="term" value="P:DNA integration"/>
    <property type="evidence" value="ECO:0007669"/>
    <property type="project" value="InterPro"/>
</dbReference>
<organism evidence="2 3">
    <name type="scientific">Pedobacter aquae</name>
    <dbReference type="NCBI Taxonomy" id="2605747"/>
    <lineage>
        <taxon>Bacteria</taxon>
        <taxon>Pseudomonadati</taxon>
        <taxon>Bacteroidota</taxon>
        <taxon>Sphingobacteriia</taxon>
        <taxon>Sphingobacteriales</taxon>
        <taxon>Sphingobacteriaceae</taxon>
        <taxon>Pedobacter</taxon>
    </lineage>
</organism>
<proteinExistence type="predicted"/>
<dbReference type="InterPro" id="IPR012337">
    <property type="entry name" value="RNaseH-like_sf"/>
</dbReference>
<gene>
    <name evidence="2" type="ORF">FYC62_03930</name>
</gene>
<dbReference type="GO" id="GO:0003676">
    <property type="term" value="F:nucleic acid binding"/>
    <property type="evidence" value="ECO:0007669"/>
    <property type="project" value="InterPro"/>
</dbReference>
<dbReference type="AlphaFoldDB" id="A0A5C0VGB8"/>
<keyword evidence="3" id="KW-1185">Reference proteome</keyword>
<dbReference type="InterPro" id="IPR025948">
    <property type="entry name" value="HTH-like_dom"/>
</dbReference>
<dbReference type="Pfam" id="PF13276">
    <property type="entry name" value="HTH_21"/>
    <property type="match status" value="1"/>
</dbReference>
<evidence type="ECO:0000313" key="2">
    <source>
        <dbReference type="EMBL" id="QEK50913.1"/>
    </source>
</evidence>
<dbReference type="KEGG" id="pej:FYC62_03930"/>
<dbReference type="NCBIfam" id="NF033516">
    <property type="entry name" value="transpos_IS3"/>
    <property type="match status" value="1"/>
</dbReference>
<evidence type="ECO:0000313" key="3">
    <source>
        <dbReference type="Proteomes" id="UP000323653"/>
    </source>
</evidence>